<dbReference type="GO" id="GO:0005783">
    <property type="term" value="C:endoplasmic reticulum"/>
    <property type="evidence" value="ECO:0007669"/>
    <property type="project" value="TreeGrafter"/>
</dbReference>
<comment type="cofactor">
    <cofactor evidence="1">
        <name>L-ascorbate</name>
        <dbReference type="ChEBI" id="CHEBI:38290"/>
    </cofactor>
</comment>
<keyword evidence="7" id="KW-0812">Transmembrane</keyword>
<protein>
    <recommendedName>
        <fullName evidence="8">Prolyl 4-hydroxylase alpha subunit domain-containing protein</fullName>
    </recommendedName>
</protein>
<keyword evidence="5" id="KW-0408">Iron</keyword>
<dbReference type="Pfam" id="PF13640">
    <property type="entry name" value="2OG-FeII_Oxy_3"/>
    <property type="match status" value="1"/>
</dbReference>
<dbReference type="EMBL" id="ML991820">
    <property type="protein sequence ID" value="KAF2232041.1"/>
    <property type="molecule type" value="Genomic_DNA"/>
</dbReference>
<evidence type="ECO:0000256" key="6">
    <source>
        <dbReference type="SAM" id="MobiDB-lite"/>
    </source>
</evidence>
<dbReference type="SMART" id="SM00702">
    <property type="entry name" value="P4Hc"/>
    <property type="match status" value="1"/>
</dbReference>
<dbReference type="InterPro" id="IPR044862">
    <property type="entry name" value="Pro_4_hyd_alph_FE2OG_OXY"/>
</dbReference>
<keyword evidence="3" id="KW-0223">Dioxygenase</keyword>
<feature type="region of interest" description="Disordered" evidence="6">
    <location>
        <begin position="1"/>
        <end position="29"/>
    </location>
</feature>
<evidence type="ECO:0000259" key="8">
    <source>
        <dbReference type="SMART" id="SM00702"/>
    </source>
</evidence>
<organism evidence="9 10">
    <name type="scientific">Viridothelium virens</name>
    <name type="common">Speckled blister lichen</name>
    <name type="synonym">Trypethelium virens</name>
    <dbReference type="NCBI Taxonomy" id="1048519"/>
    <lineage>
        <taxon>Eukaryota</taxon>
        <taxon>Fungi</taxon>
        <taxon>Dikarya</taxon>
        <taxon>Ascomycota</taxon>
        <taxon>Pezizomycotina</taxon>
        <taxon>Dothideomycetes</taxon>
        <taxon>Dothideomycetes incertae sedis</taxon>
        <taxon>Trypetheliales</taxon>
        <taxon>Trypetheliaceae</taxon>
        <taxon>Viridothelium</taxon>
    </lineage>
</organism>
<dbReference type="Proteomes" id="UP000800092">
    <property type="component" value="Unassembled WGS sequence"/>
</dbReference>
<dbReference type="AlphaFoldDB" id="A0A6A6H2E4"/>
<feature type="domain" description="Prolyl 4-hydroxylase alpha subunit" evidence="8">
    <location>
        <begin position="127"/>
        <end position="322"/>
    </location>
</feature>
<dbReference type="GO" id="GO:0031418">
    <property type="term" value="F:L-ascorbic acid binding"/>
    <property type="evidence" value="ECO:0007669"/>
    <property type="project" value="InterPro"/>
</dbReference>
<evidence type="ECO:0000313" key="9">
    <source>
        <dbReference type="EMBL" id="KAF2232041.1"/>
    </source>
</evidence>
<dbReference type="InterPro" id="IPR045054">
    <property type="entry name" value="P4HA-like"/>
</dbReference>
<feature type="compositionally biased region" description="Basic and acidic residues" evidence="6">
    <location>
        <begin position="11"/>
        <end position="27"/>
    </location>
</feature>
<dbReference type="GO" id="GO:0004656">
    <property type="term" value="F:procollagen-proline 4-dioxygenase activity"/>
    <property type="evidence" value="ECO:0007669"/>
    <property type="project" value="TreeGrafter"/>
</dbReference>
<dbReference type="OrthoDB" id="420380at2759"/>
<reference evidence="9" key="1">
    <citation type="journal article" date="2020" name="Stud. Mycol.">
        <title>101 Dothideomycetes genomes: a test case for predicting lifestyles and emergence of pathogens.</title>
        <authorList>
            <person name="Haridas S."/>
            <person name="Albert R."/>
            <person name="Binder M."/>
            <person name="Bloem J."/>
            <person name="Labutti K."/>
            <person name="Salamov A."/>
            <person name="Andreopoulos B."/>
            <person name="Baker S."/>
            <person name="Barry K."/>
            <person name="Bills G."/>
            <person name="Bluhm B."/>
            <person name="Cannon C."/>
            <person name="Castanera R."/>
            <person name="Culley D."/>
            <person name="Daum C."/>
            <person name="Ezra D."/>
            <person name="Gonzalez J."/>
            <person name="Henrissat B."/>
            <person name="Kuo A."/>
            <person name="Liang C."/>
            <person name="Lipzen A."/>
            <person name="Lutzoni F."/>
            <person name="Magnuson J."/>
            <person name="Mondo S."/>
            <person name="Nolan M."/>
            <person name="Ohm R."/>
            <person name="Pangilinan J."/>
            <person name="Park H.-J."/>
            <person name="Ramirez L."/>
            <person name="Alfaro M."/>
            <person name="Sun H."/>
            <person name="Tritt A."/>
            <person name="Yoshinaga Y."/>
            <person name="Zwiers L.-H."/>
            <person name="Turgeon B."/>
            <person name="Goodwin S."/>
            <person name="Spatafora J."/>
            <person name="Crous P."/>
            <person name="Grigoriev I."/>
        </authorList>
    </citation>
    <scope>NUCLEOTIDE SEQUENCE</scope>
    <source>
        <strain evidence="9">Tuck. ex Michener</strain>
    </source>
</reference>
<keyword evidence="7" id="KW-1133">Transmembrane helix</keyword>
<evidence type="ECO:0000256" key="5">
    <source>
        <dbReference type="ARBA" id="ARBA00023004"/>
    </source>
</evidence>
<evidence type="ECO:0000256" key="3">
    <source>
        <dbReference type="ARBA" id="ARBA00022964"/>
    </source>
</evidence>
<keyword evidence="4" id="KW-0560">Oxidoreductase</keyword>
<dbReference type="GO" id="GO:0005506">
    <property type="term" value="F:iron ion binding"/>
    <property type="evidence" value="ECO:0007669"/>
    <property type="project" value="InterPro"/>
</dbReference>
<dbReference type="Gene3D" id="2.60.120.620">
    <property type="entry name" value="q2cbj1_9rhob like domain"/>
    <property type="match status" value="1"/>
</dbReference>
<dbReference type="InterPro" id="IPR006620">
    <property type="entry name" value="Pro_4_hyd_alph"/>
</dbReference>
<name>A0A6A6H2E4_VIRVR</name>
<sequence>MNYTVMNGLDVLRKDDSSGKSGKDRLQGSKTQKSVAAVAKLLVTDASKGMMALDRSAIEYAFYVLVAASIYLAVGAPGLPPNLLQLHSSNPDGIPISQSQIEALVHPDPSLDCSPHSHTIHILSSHPLIIYIENFLSPSESAHLISLSEPRWEPSTIFNGDAEIHDPTIRNSSKALLPRDTTVQCIEQRALSLQGWPRHTFIERLWTQAYGEGGHYTHHFDWGIATKHARRVSSFMVYLSGNCGGGGTNFPRVARPAAGGEWDGFLEEEGEGGAEGTTFKALAGNAVFWENFDAEGRGYKEMIHAGMPVKRGRKVGLNVWSWYQAGYKPDTNDKYEL</sequence>
<evidence type="ECO:0000256" key="1">
    <source>
        <dbReference type="ARBA" id="ARBA00001961"/>
    </source>
</evidence>
<evidence type="ECO:0000256" key="2">
    <source>
        <dbReference type="ARBA" id="ARBA00022723"/>
    </source>
</evidence>
<keyword evidence="10" id="KW-1185">Reference proteome</keyword>
<gene>
    <name evidence="9" type="ORF">EV356DRAFT_518076</name>
</gene>
<evidence type="ECO:0000256" key="7">
    <source>
        <dbReference type="SAM" id="Phobius"/>
    </source>
</evidence>
<proteinExistence type="predicted"/>
<keyword evidence="7" id="KW-0472">Membrane</keyword>
<keyword evidence="2" id="KW-0479">Metal-binding</keyword>
<dbReference type="PANTHER" id="PTHR10869:SF246">
    <property type="entry name" value="TRANSMEMBRANE PROLYL 4-HYDROXYLASE"/>
    <property type="match status" value="1"/>
</dbReference>
<evidence type="ECO:0000313" key="10">
    <source>
        <dbReference type="Proteomes" id="UP000800092"/>
    </source>
</evidence>
<accession>A0A6A6H2E4</accession>
<evidence type="ECO:0000256" key="4">
    <source>
        <dbReference type="ARBA" id="ARBA00023002"/>
    </source>
</evidence>
<dbReference type="PANTHER" id="PTHR10869">
    <property type="entry name" value="PROLYL 4-HYDROXYLASE ALPHA SUBUNIT"/>
    <property type="match status" value="1"/>
</dbReference>
<feature type="transmembrane region" description="Helical" evidence="7">
    <location>
        <begin position="60"/>
        <end position="79"/>
    </location>
</feature>